<gene>
    <name evidence="12" type="primary">ANO5</name>
    <name evidence="12" type="synonym">ano5b</name>
</gene>
<evidence type="ECO:0000256" key="9">
    <source>
        <dbReference type="SAM" id="MobiDB-lite"/>
    </source>
</evidence>
<name>A0A8C5BUH6_GADMO</name>
<evidence type="ECO:0000259" key="10">
    <source>
        <dbReference type="Pfam" id="PF04547"/>
    </source>
</evidence>
<evidence type="ECO:0000313" key="12">
    <source>
        <dbReference type="Ensembl" id="ENSGMOP00000053015.1"/>
    </source>
</evidence>
<feature type="domain" description="Anoctamin transmembrane" evidence="10">
    <location>
        <begin position="115"/>
        <end position="417"/>
    </location>
</feature>
<sequence>MRPQPDYFTTAFDKGKTDFFLINDKDSLFPPSTRNRIVFYILARCPYQKEDRQEKYKKGIKRLLSNGTYTAAFPLHDSRYWKGATNQECESERYNLYKNWARFLCFYKEQPLNLIRKYYGEKIGIYFAWLGFYTEMLFFAAVMGVICFAYGLLSYDDNISSKEICDPSIGGSIVMCPLCDKKCSFWKLNSTCLSSWHFSITLFLEFWKRRQARLEYEWDLVDFEEQQQQLQMRPEFEMKCTRKRMNPITKMSLIVACIIGVIAYRLAVFAAFASIMKDSPTRNIQLVGNLITPQLATSVTASCINFVIIMILNFFYERVAVWITDMEIPKTHLEYENKLTMKMFLFQFVNYYSSCFYVAFFKGKFVGHPGNYTYMFGEASRLRNEECDPGGCLIELTTQLVIVMVGKQLWGNIQEALFILPSAFLQSPLFPPLLSSPLPCFPTVVQFGFITLFVASFPLAPLLALCNNILEIRVDAWKFTTQFRRPVASKARNIGAWQEILNVVAILSVVTNAFIVAFTSDMIPRLVYLYSTHNKDELTMRGYVNNSLSVYSISQIRLDSMPEDGDSPSWYSNSSITTCRYRDYRYPPGHQKQYDHTMQFWHILAAKMAFIIIMEHVVFVVKFFVAWMIPDVPSEVKARIKRERYLIQEYLHNYEVEKLKLQLCLSNFPVPASATPTRNATSTANTTMTNMDACSELCTEVLCPLDTDETTAECPSPSPSLPGWKSTLESRDMAGDATA</sequence>
<feature type="domain" description="Anoctamin dimerisation" evidence="11">
    <location>
        <begin position="2"/>
        <end position="112"/>
    </location>
</feature>
<protein>
    <recommendedName>
        <fullName evidence="8">Anoctamin</fullName>
    </recommendedName>
</protein>
<comment type="similarity">
    <text evidence="2 8">Belongs to the anoctamin family.</text>
</comment>
<evidence type="ECO:0000256" key="4">
    <source>
        <dbReference type="ARBA" id="ARBA00022692"/>
    </source>
</evidence>
<dbReference type="GO" id="GO:0046983">
    <property type="term" value="F:protein dimerization activity"/>
    <property type="evidence" value="ECO:0007669"/>
    <property type="project" value="InterPro"/>
</dbReference>
<keyword evidence="7" id="KW-0325">Glycoprotein</keyword>
<dbReference type="Pfam" id="PF04547">
    <property type="entry name" value="Anoctamin"/>
    <property type="match status" value="2"/>
</dbReference>
<dbReference type="GO" id="GO:0005886">
    <property type="term" value="C:plasma membrane"/>
    <property type="evidence" value="ECO:0007669"/>
    <property type="project" value="UniProtKB-SubCell"/>
</dbReference>
<evidence type="ECO:0000256" key="3">
    <source>
        <dbReference type="ARBA" id="ARBA00022475"/>
    </source>
</evidence>
<feature type="transmembrane region" description="Helical" evidence="8">
    <location>
        <begin position="500"/>
        <end position="520"/>
    </location>
</feature>
<evidence type="ECO:0000256" key="7">
    <source>
        <dbReference type="ARBA" id="ARBA00023180"/>
    </source>
</evidence>
<dbReference type="AlphaFoldDB" id="A0A8C5BUH6"/>
<feature type="compositionally biased region" description="Basic and acidic residues" evidence="9">
    <location>
        <begin position="728"/>
        <end position="739"/>
    </location>
</feature>
<keyword evidence="6 8" id="KW-0472">Membrane</keyword>
<feature type="transmembrane region" description="Helical" evidence="8">
    <location>
        <begin position="446"/>
        <end position="470"/>
    </location>
</feature>
<feature type="transmembrane region" description="Helical" evidence="8">
    <location>
        <begin position="295"/>
        <end position="316"/>
    </location>
</feature>
<organism evidence="12 13">
    <name type="scientific">Gadus morhua</name>
    <name type="common">Atlantic cod</name>
    <dbReference type="NCBI Taxonomy" id="8049"/>
    <lineage>
        <taxon>Eukaryota</taxon>
        <taxon>Metazoa</taxon>
        <taxon>Chordata</taxon>
        <taxon>Craniata</taxon>
        <taxon>Vertebrata</taxon>
        <taxon>Euteleostomi</taxon>
        <taxon>Actinopterygii</taxon>
        <taxon>Neopterygii</taxon>
        <taxon>Teleostei</taxon>
        <taxon>Neoteleostei</taxon>
        <taxon>Acanthomorphata</taxon>
        <taxon>Zeiogadaria</taxon>
        <taxon>Gadariae</taxon>
        <taxon>Gadiformes</taxon>
        <taxon>Gadoidei</taxon>
        <taxon>Gadidae</taxon>
        <taxon>Gadus</taxon>
    </lineage>
</organism>
<evidence type="ECO:0000256" key="8">
    <source>
        <dbReference type="RuleBase" id="RU280814"/>
    </source>
</evidence>
<dbReference type="InterPro" id="IPR049452">
    <property type="entry name" value="Anoctamin_TM"/>
</dbReference>
<keyword evidence="13" id="KW-1185">Reference proteome</keyword>
<dbReference type="PANTHER" id="PTHR12308">
    <property type="entry name" value="ANOCTAMIN"/>
    <property type="match status" value="1"/>
</dbReference>
<reference evidence="12" key="1">
    <citation type="submission" date="2025-08" db="UniProtKB">
        <authorList>
            <consortium name="Ensembl"/>
        </authorList>
    </citation>
    <scope>IDENTIFICATION</scope>
</reference>
<evidence type="ECO:0000256" key="5">
    <source>
        <dbReference type="ARBA" id="ARBA00022989"/>
    </source>
</evidence>
<dbReference type="InterPro" id="IPR007632">
    <property type="entry name" value="Anoctamin"/>
</dbReference>
<keyword evidence="4 8" id="KW-0812">Transmembrane</keyword>
<dbReference type="InterPro" id="IPR032394">
    <property type="entry name" value="Anoct_dimer"/>
</dbReference>
<feature type="region of interest" description="Disordered" evidence="9">
    <location>
        <begin position="709"/>
        <end position="739"/>
    </location>
</feature>
<evidence type="ECO:0000256" key="6">
    <source>
        <dbReference type="ARBA" id="ARBA00023136"/>
    </source>
</evidence>
<dbReference type="PANTHER" id="PTHR12308:SF45">
    <property type="entry name" value="ANOCTAMIN"/>
    <property type="match status" value="1"/>
</dbReference>
<dbReference type="GO" id="GO:0005254">
    <property type="term" value="F:chloride channel activity"/>
    <property type="evidence" value="ECO:0007669"/>
    <property type="project" value="TreeGrafter"/>
</dbReference>
<feature type="transmembrane region" description="Helical" evidence="8">
    <location>
        <begin position="126"/>
        <end position="153"/>
    </location>
</feature>
<dbReference type="Pfam" id="PF16178">
    <property type="entry name" value="Anoct_dimer"/>
    <property type="match status" value="1"/>
</dbReference>
<keyword evidence="3" id="KW-1003">Cell membrane</keyword>
<proteinExistence type="inferred from homology"/>
<accession>A0A8C5BUH6</accession>
<feature type="domain" description="Anoctamin transmembrane" evidence="10">
    <location>
        <begin position="444"/>
        <end position="643"/>
    </location>
</feature>
<evidence type="ECO:0000259" key="11">
    <source>
        <dbReference type="Pfam" id="PF16178"/>
    </source>
</evidence>
<evidence type="ECO:0000313" key="13">
    <source>
        <dbReference type="Proteomes" id="UP000694546"/>
    </source>
</evidence>
<dbReference type="Ensembl" id="ENSGMOT00000068167.1">
    <property type="protein sequence ID" value="ENSGMOP00000053015.1"/>
    <property type="gene ID" value="ENSGMOG00000018841.2"/>
</dbReference>
<reference evidence="12" key="2">
    <citation type="submission" date="2025-09" db="UniProtKB">
        <authorList>
            <consortium name="Ensembl"/>
        </authorList>
    </citation>
    <scope>IDENTIFICATION</scope>
</reference>
<comment type="subcellular location">
    <subcellularLocation>
        <location evidence="1">Cell membrane</location>
        <topology evidence="1">Multi-pass membrane protein</topology>
    </subcellularLocation>
    <subcellularLocation>
        <location evidence="8">Membrane</location>
        <topology evidence="8">Multi-pass membrane protein</topology>
    </subcellularLocation>
</comment>
<feature type="transmembrane region" description="Helical" evidence="8">
    <location>
        <begin position="608"/>
        <end position="629"/>
    </location>
</feature>
<dbReference type="Proteomes" id="UP000694546">
    <property type="component" value="Chromosome 14"/>
</dbReference>
<feature type="transmembrane region" description="Helical" evidence="8">
    <location>
        <begin position="252"/>
        <end position="275"/>
    </location>
</feature>
<keyword evidence="5 8" id="KW-1133">Transmembrane helix</keyword>
<comment type="caution">
    <text evidence="8">Lacks conserved residue(s) required for the propagation of feature annotation.</text>
</comment>
<dbReference type="GeneTree" id="ENSGT00940000155692"/>
<evidence type="ECO:0000256" key="1">
    <source>
        <dbReference type="ARBA" id="ARBA00004651"/>
    </source>
</evidence>
<evidence type="ECO:0000256" key="2">
    <source>
        <dbReference type="ARBA" id="ARBA00009671"/>
    </source>
</evidence>